<protein>
    <submittedName>
        <fullName evidence="1">Uncharacterized protein</fullName>
    </submittedName>
</protein>
<evidence type="ECO:0000313" key="1">
    <source>
        <dbReference type="EMBL" id="CCG45402.1"/>
    </source>
</evidence>
<gene>
    <name evidence="1" type="ordered locus">HBHAL_3055</name>
</gene>
<sequence>MPKAIFNAGLADEVMHLSGIGSSIIKALRPKRGKKNG</sequence>
<name>I0JMN2_HALH3</name>
<dbReference type="AlphaFoldDB" id="I0JMN2"/>
<reference evidence="1 2" key="1">
    <citation type="journal article" date="2013" name="Environ. Microbiol.">
        <title>Chloride and organic osmolytes: a hybrid strategy to cope with elevated salinities by the moderately halophilic, chloride-dependent bacterium Halobacillus halophilus.</title>
        <authorList>
            <person name="Saum S.H."/>
            <person name="Pfeiffer F."/>
            <person name="Palm P."/>
            <person name="Rampp M."/>
            <person name="Schuster S.C."/>
            <person name="Muller V."/>
            <person name="Oesterhelt D."/>
        </authorList>
    </citation>
    <scope>NUCLEOTIDE SEQUENCE [LARGE SCALE GENOMIC DNA]</scope>
    <source>
        <strain evidence="2">ATCC 35676 / DSM 2266 / JCM 20832 / KCTC 3685 / LMG 17431 / NBRC 102448 / NCIMB 2269</strain>
    </source>
</reference>
<organism evidence="1 2">
    <name type="scientific">Halobacillus halophilus (strain ATCC 35676 / DSM 2266 / JCM 20832 / KCTC 3685 / LMG 17431 / NBRC 102448 / NCIMB 2269)</name>
    <name type="common">Sporosarcina halophila</name>
    <dbReference type="NCBI Taxonomy" id="866895"/>
    <lineage>
        <taxon>Bacteria</taxon>
        <taxon>Bacillati</taxon>
        <taxon>Bacillota</taxon>
        <taxon>Bacilli</taxon>
        <taxon>Bacillales</taxon>
        <taxon>Bacillaceae</taxon>
        <taxon>Halobacillus</taxon>
    </lineage>
</organism>
<keyword evidence="2" id="KW-1185">Reference proteome</keyword>
<dbReference type="KEGG" id="hhd:HBHAL_3055"/>
<dbReference type="EMBL" id="HE717023">
    <property type="protein sequence ID" value="CCG45402.1"/>
    <property type="molecule type" value="Genomic_DNA"/>
</dbReference>
<evidence type="ECO:0000313" key="2">
    <source>
        <dbReference type="Proteomes" id="UP000007397"/>
    </source>
</evidence>
<proteinExistence type="predicted"/>
<dbReference type="PATRIC" id="fig|866895.3.peg.2075"/>
<dbReference type="STRING" id="866895.HBHAL_3055"/>
<dbReference type="Proteomes" id="UP000007397">
    <property type="component" value="Chromosome"/>
</dbReference>
<dbReference type="HOGENOM" id="CLU_3344355_0_0_9"/>
<accession>I0JMN2</accession>